<dbReference type="RefSeq" id="WP_306885398.1">
    <property type="nucleotide sequence ID" value="NZ_JAUSUL010000002.1"/>
</dbReference>
<sequence length="72" mass="7755">MTPEDFKNWRAHCGFKSQRIAAEALGLSVGTIENYEPGVRRDGNPAPIPYTVALACSALAMNLPPWPAKLGS</sequence>
<dbReference type="SUPFAM" id="SSF47413">
    <property type="entry name" value="lambda repressor-like DNA-binding domains"/>
    <property type="match status" value="1"/>
</dbReference>
<keyword evidence="2" id="KW-1185">Reference proteome</keyword>
<gene>
    <name evidence="1" type="ORF">J2S73_002027</name>
</gene>
<organism evidence="1 2">
    <name type="scientific">Amorphus orientalis</name>
    <dbReference type="NCBI Taxonomy" id="649198"/>
    <lineage>
        <taxon>Bacteria</taxon>
        <taxon>Pseudomonadati</taxon>
        <taxon>Pseudomonadota</taxon>
        <taxon>Alphaproteobacteria</taxon>
        <taxon>Hyphomicrobiales</taxon>
        <taxon>Amorphaceae</taxon>
        <taxon>Amorphus</taxon>
    </lineage>
</organism>
<protein>
    <submittedName>
        <fullName evidence="1">DNA-binding XRE family transcriptional regulator</fullName>
    </submittedName>
</protein>
<evidence type="ECO:0000313" key="1">
    <source>
        <dbReference type="EMBL" id="MDQ0315570.1"/>
    </source>
</evidence>
<evidence type="ECO:0000313" key="2">
    <source>
        <dbReference type="Proteomes" id="UP001229244"/>
    </source>
</evidence>
<dbReference type="EMBL" id="JAUSUL010000002">
    <property type="protein sequence ID" value="MDQ0315570.1"/>
    <property type="molecule type" value="Genomic_DNA"/>
</dbReference>
<dbReference type="AlphaFoldDB" id="A0AAE4AT08"/>
<name>A0AAE4AT08_9HYPH</name>
<accession>A0AAE4AT08</accession>
<comment type="caution">
    <text evidence="1">The sequence shown here is derived from an EMBL/GenBank/DDBJ whole genome shotgun (WGS) entry which is preliminary data.</text>
</comment>
<reference evidence="1" key="1">
    <citation type="submission" date="2023-07" db="EMBL/GenBank/DDBJ databases">
        <title>Genomic Encyclopedia of Type Strains, Phase IV (KMG-IV): sequencing the most valuable type-strain genomes for metagenomic binning, comparative biology and taxonomic classification.</title>
        <authorList>
            <person name="Goeker M."/>
        </authorList>
    </citation>
    <scope>NUCLEOTIDE SEQUENCE</scope>
    <source>
        <strain evidence="1">DSM 21202</strain>
    </source>
</reference>
<keyword evidence="1" id="KW-0238">DNA-binding</keyword>
<dbReference type="InterPro" id="IPR010982">
    <property type="entry name" value="Lambda_DNA-bd_dom_sf"/>
</dbReference>
<dbReference type="Gene3D" id="1.10.260.40">
    <property type="entry name" value="lambda repressor-like DNA-binding domains"/>
    <property type="match status" value="1"/>
</dbReference>
<dbReference type="GO" id="GO:0003677">
    <property type="term" value="F:DNA binding"/>
    <property type="evidence" value="ECO:0007669"/>
    <property type="project" value="UniProtKB-KW"/>
</dbReference>
<dbReference type="Proteomes" id="UP001229244">
    <property type="component" value="Unassembled WGS sequence"/>
</dbReference>
<proteinExistence type="predicted"/>